<comment type="caution">
    <text evidence="1">The sequence shown here is derived from an EMBL/GenBank/DDBJ whole genome shotgun (WGS) entry which is preliminary data.</text>
</comment>
<name>A0A2I1GGX9_9GLOM</name>
<dbReference type="Proteomes" id="UP000234323">
    <property type="component" value="Unassembled WGS sequence"/>
</dbReference>
<organism evidence="1 2">
    <name type="scientific">Rhizophagus irregularis</name>
    <dbReference type="NCBI Taxonomy" id="588596"/>
    <lineage>
        <taxon>Eukaryota</taxon>
        <taxon>Fungi</taxon>
        <taxon>Fungi incertae sedis</taxon>
        <taxon>Mucoromycota</taxon>
        <taxon>Glomeromycotina</taxon>
        <taxon>Glomeromycetes</taxon>
        <taxon>Glomerales</taxon>
        <taxon>Glomeraceae</taxon>
        <taxon>Rhizophagus</taxon>
    </lineage>
</organism>
<protein>
    <submittedName>
        <fullName evidence="1">Uncharacterized protein</fullName>
    </submittedName>
</protein>
<proteinExistence type="predicted"/>
<accession>A0A2I1GGX9</accession>
<dbReference type="VEuPathDB" id="FungiDB:FUN_019990"/>
<evidence type="ECO:0000313" key="1">
    <source>
        <dbReference type="EMBL" id="PKY45874.1"/>
    </source>
</evidence>
<sequence length="363" mass="41372">MHMPLAISIRDLHNIILARLHIKHGEPLPAAIHIPSYEWIQLQFWPTNPMAIKAIQYIGRYQVKFKVQGRLLRKKSVDAHYCAALFRYLREFSIQYRQYVCFISADDKHKVPIGEGVPVSTGVRNRQSLAAQNSTLGAADHDFTKLSLTPSVIFFVSIPKDISDGFYSGEVFVSFKDTVFESSSAIRHTTEFYNVINTKYTHHTSPPILCLYTDGGPDHRCTYGSVQIALISLFLSEDYDMLISVRTAPHHTIKRNTMDEESEALFDKVDTLDEIRESANKNPNLERELRDCIKDIQNLLHSRSERLVLKNQPFKCYDAASEQDINGLFEGTCPLYFFLKISPVCSPGPLSVVVGVQVFFFFK</sequence>
<keyword evidence="2" id="KW-1185">Reference proteome</keyword>
<dbReference type="VEuPathDB" id="FungiDB:RhiirFUN_003068"/>
<evidence type="ECO:0000313" key="2">
    <source>
        <dbReference type="Proteomes" id="UP000234323"/>
    </source>
</evidence>
<reference evidence="1 2" key="1">
    <citation type="submission" date="2015-10" db="EMBL/GenBank/DDBJ databases">
        <title>Genome analyses suggest a sexual origin of heterokaryosis in a supposedly ancient asexual fungus.</title>
        <authorList>
            <person name="Ropars J."/>
            <person name="Sedzielewska K."/>
            <person name="Noel J."/>
            <person name="Charron P."/>
            <person name="Farinelli L."/>
            <person name="Marton T."/>
            <person name="Kruger M."/>
            <person name="Pelin A."/>
            <person name="Brachmann A."/>
            <person name="Corradi N."/>
        </authorList>
    </citation>
    <scope>NUCLEOTIDE SEQUENCE [LARGE SCALE GENOMIC DNA]</scope>
    <source>
        <strain evidence="1 2">A4</strain>
    </source>
</reference>
<gene>
    <name evidence="1" type="ORF">RhiirA4_518110</name>
</gene>
<dbReference type="AlphaFoldDB" id="A0A2I1GGX9"/>
<dbReference type="EMBL" id="LLXI01000415">
    <property type="protein sequence ID" value="PKY45874.1"/>
    <property type="molecule type" value="Genomic_DNA"/>
</dbReference>